<evidence type="ECO:0000313" key="4">
    <source>
        <dbReference type="Proteomes" id="UP000244962"/>
    </source>
</evidence>
<evidence type="ECO:0000313" key="3">
    <source>
        <dbReference type="EMBL" id="PWC07399.1"/>
    </source>
</evidence>
<evidence type="ECO:0000259" key="2">
    <source>
        <dbReference type="Pfam" id="PF00156"/>
    </source>
</evidence>
<dbReference type="AlphaFoldDB" id="A0A2U1TEU1"/>
<keyword evidence="3" id="KW-0808">Transferase</keyword>
<sequence length="248" mass="25768">MNHSGHAGSGAGAAAVRAAIREAIGLLLPVACVACGEPDGALCPACVSRIGEPPVVPDIGEAFPVWAGAEYDGVVRRAILALKNDQRTDVAAALSHVFRRALDAALAELPQRVGTVTDLRLATLPSSRAAYRRRGYRPVDSVLRKGGLAAEHPLRLVRQPHDQVGLGRAGRQRNLGGSLLASERVAGGSFLVVDDVVTTGATLREARRALDSAGARTVGAVVIAATPLRILATRQPHSLPSDFLPGAD</sequence>
<dbReference type="Pfam" id="PF00156">
    <property type="entry name" value="Pribosyltran"/>
    <property type="match status" value="1"/>
</dbReference>
<comment type="caution">
    <text evidence="3">The sequence shown here is derived from an EMBL/GenBank/DDBJ whole genome shotgun (WGS) entry which is preliminary data.</text>
</comment>
<keyword evidence="4" id="KW-1185">Reference proteome</keyword>
<dbReference type="InterPro" id="IPR000836">
    <property type="entry name" value="PRTase_dom"/>
</dbReference>
<dbReference type="EMBL" id="QEFB01000005">
    <property type="protein sequence ID" value="PWC07399.1"/>
    <property type="molecule type" value="Genomic_DNA"/>
</dbReference>
<keyword evidence="3" id="KW-0328">Glycosyltransferase</keyword>
<organism evidence="3 4">
    <name type="scientific">Mycetocola zhujimingii</name>
    <dbReference type="NCBI Taxonomy" id="2079792"/>
    <lineage>
        <taxon>Bacteria</taxon>
        <taxon>Bacillati</taxon>
        <taxon>Actinomycetota</taxon>
        <taxon>Actinomycetes</taxon>
        <taxon>Micrococcales</taxon>
        <taxon>Microbacteriaceae</taxon>
        <taxon>Mycetocola</taxon>
    </lineage>
</organism>
<feature type="domain" description="Phosphoribosyltransferase" evidence="2">
    <location>
        <begin position="180"/>
        <end position="227"/>
    </location>
</feature>
<comment type="similarity">
    <text evidence="1">Belongs to the ComF/GntX family.</text>
</comment>
<dbReference type="InterPro" id="IPR051910">
    <property type="entry name" value="ComF/GntX_DNA_util-trans"/>
</dbReference>
<dbReference type="RefSeq" id="WP_108962698.1">
    <property type="nucleotide sequence ID" value="NZ_QEFB01000005.1"/>
</dbReference>
<name>A0A2U1TEU1_9MICO</name>
<evidence type="ECO:0000256" key="1">
    <source>
        <dbReference type="ARBA" id="ARBA00008007"/>
    </source>
</evidence>
<dbReference type="SUPFAM" id="SSF53271">
    <property type="entry name" value="PRTase-like"/>
    <property type="match status" value="1"/>
</dbReference>
<dbReference type="CDD" id="cd06223">
    <property type="entry name" value="PRTases_typeI"/>
    <property type="match status" value="1"/>
</dbReference>
<dbReference type="PANTHER" id="PTHR47505:SF1">
    <property type="entry name" value="DNA UTILIZATION PROTEIN YHGH"/>
    <property type="match status" value="1"/>
</dbReference>
<gene>
    <name evidence="3" type="ORF">DF223_07225</name>
</gene>
<reference evidence="4" key="1">
    <citation type="submission" date="2018-04" db="EMBL/GenBank/DDBJ databases">
        <authorList>
            <person name="Liu S."/>
            <person name="Wang Z."/>
            <person name="Li J."/>
        </authorList>
    </citation>
    <scope>NUCLEOTIDE SEQUENCE [LARGE SCALE GENOMIC DNA]</scope>
    <source>
        <strain evidence="4">622</strain>
    </source>
</reference>
<protein>
    <submittedName>
        <fullName evidence="3">Phosphoribosyltransferase</fullName>
    </submittedName>
</protein>
<dbReference type="Gene3D" id="3.40.50.2020">
    <property type="match status" value="1"/>
</dbReference>
<accession>A0A2U1TEU1</accession>
<dbReference type="InterPro" id="IPR029057">
    <property type="entry name" value="PRTase-like"/>
</dbReference>
<dbReference type="Proteomes" id="UP000244962">
    <property type="component" value="Unassembled WGS sequence"/>
</dbReference>
<proteinExistence type="inferred from homology"/>
<dbReference type="PANTHER" id="PTHR47505">
    <property type="entry name" value="DNA UTILIZATION PROTEIN YHGH"/>
    <property type="match status" value="1"/>
</dbReference>
<dbReference type="GO" id="GO:0016757">
    <property type="term" value="F:glycosyltransferase activity"/>
    <property type="evidence" value="ECO:0007669"/>
    <property type="project" value="UniProtKB-KW"/>
</dbReference>